<dbReference type="EMBL" id="CP097562">
    <property type="protein sequence ID" value="USF24341.1"/>
    <property type="molecule type" value="Genomic_DNA"/>
</dbReference>
<proteinExistence type="predicted"/>
<reference evidence="2" key="2">
    <citation type="submission" date="2022-05" db="EMBL/GenBank/DDBJ databases">
        <authorList>
            <person name="Proctor A.L."/>
            <person name="Phillips G.J."/>
            <person name="Wannemuehler M.J."/>
        </authorList>
    </citation>
    <scope>NUCLEOTIDE SEQUENCE</scope>
    <source>
        <strain evidence="2">ASF457</strain>
    </source>
</reference>
<protein>
    <submittedName>
        <fullName evidence="2">Uncharacterized protein</fullName>
    </submittedName>
</protein>
<dbReference type="RefSeq" id="WP_023275734.1">
    <property type="nucleotide sequence ID" value="NZ_CP097562.1"/>
</dbReference>
<keyword evidence="3" id="KW-1185">Reference proteome</keyword>
<evidence type="ECO:0000256" key="1">
    <source>
        <dbReference type="SAM" id="MobiDB-lite"/>
    </source>
</evidence>
<feature type="compositionally biased region" description="Basic and acidic residues" evidence="1">
    <location>
        <begin position="8"/>
        <end position="20"/>
    </location>
</feature>
<reference evidence="2" key="1">
    <citation type="journal article" date="2014" name="Genome Announc.">
        <title>Draft genome sequences of the altered schaedler flora, a defined bacterial community from gnotobiotic mice.</title>
        <authorList>
            <person name="Wannemuehler M.J."/>
            <person name="Overstreet A.M."/>
            <person name="Ward D.V."/>
            <person name="Phillips G.J."/>
        </authorList>
    </citation>
    <scope>NUCLEOTIDE SEQUENCE</scope>
    <source>
        <strain evidence="2">ASF457</strain>
    </source>
</reference>
<evidence type="ECO:0000313" key="2">
    <source>
        <dbReference type="EMBL" id="USF24341.1"/>
    </source>
</evidence>
<accession>V2QB77</accession>
<evidence type="ECO:0000313" key="3">
    <source>
        <dbReference type="Proteomes" id="UP000017429"/>
    </source>
</evidence>
<name>V2QB77_9BACT</name>
<sequence>MQKCSNNADKKTDKNKDKKSSKTVICDGFSCKVINDNKNLKISKNIMIDLNIK</sequence>
<feature type="region of interest" description="Disordered" evidence="1">
    <location>
        <begin position="1"/>
        <end position="22"/>
    </location>
</feature>
<dbReference type="AlphaFoldDB" id="V2QB77"/>
<gene>
    <name evidence="2" type="ORF">N508_001427</name>
</gene>
<organism evidence="2 3">
    <name type="scientific">Mucispirillum schaedleri ASF457</name>
    <dbReference type="NCBI Taxonomy" id="1379858"/>
    <lineage>
        <taxon>Bacteria</taxon>
        <taxon>Pseudomonadati</taxon>
        <taxon>Deferribacterota</taxon>
        <taxon>Deferribacteres</taxon>
        <taxon>Deferribacterales</taxon>
        <taxon>Mucispirillaceae</taxon>
        <taxon>Mucispirillum</taxon>
    </lineage>
</organism>
<dbReference type="Proteomes" id="UP000017429">
    <property type="component" value="Chromosome"/>
</dbReference>
<reference evidence="2" key="3">
    <citation type="submission" date="2022-06" db="EMBL/GenBank/DDBJ databases">
        <title>Resources to Facilitate Use of the Altered Schaedler Flora (ASF) Mouse Model to Study Microbiome Function.</title>
        <authorList>
            <person name="Proctor A."/>
            <person name="Parvinroo S."/>
            <person name="Richie T."/>
            <person name="Jia X."/>
            <person name="Lee S.T.M."/>
            <person name="Karp P.D."/>
            <person name="Paley S."/>
            <person name="Kostic A.D."/>
            <person name="Pierre J.F."/>
            <person name="Wannemuehler M.J."/>
            <person name="Phillips G.J."/>
        </authorList>
    </citation>
    <scope>NUCLEOTIDE SEQUENCE</scope>
    <source>
        <strain evidence="2">ASF457</strain>
    </source>
</reference>
<dbReference type="KEGG" id="msch:N508_001427"/>